<gene>
    <name evidence="8" type="ORF">SHERM_28716</name>
</gene>
<dbReference type="EMBL" id="CACSLK010027840">
    <property type="protein sequence ID" value="CAA0833455.1"/>
    <property type="molecule type" value="Genomic_DNA"/>
</dbReference>
<dbReference type="FunFam" id="4.10.280.10:FF:000021">
    <property type="entry name" value="Transcription factor bHLH130 family"/>
    <property type="match status" value="1"/>
</dbReference>
<dbReference type="PROSITE" id="PS50888">
    <property type="entry name" value="BHLH"/>
    <property type="match status" value="1"/>
</dbReference>
<evidence type="ECO:0000313" key="8">
    <source>
        <dbReference type="EMBL" id="CAA0833455.1"/>
    </source>
</evidence>
<dbReference type="GO" id="GO:0000978">
    <property type="term" value="F:RNA polymerase II cis-regulatory region sequence-specific DNA binding"/>
    <property type="evidence" value="ECO:0007669"/>
    <property type="project" value="TreeGrafter"/>
</dbReference>
<feature type="region of interest" description="Disordered" evidence="6">
    <location>
        <begin position="67"/>
        <end position="116"/>
    </location>
</feature>
<dbReference type="Gene3D" id="4.10.280.10">
    <property type="entry name" value="Helix-loop-helix DNA-binding domain"/>
    <property type="match status" value="1"/>
</dbReference>
<dbReference type="InterPro" id="IPR036638">
    <property type="entry name" value="HLH_DNA-bd_sf"/>
</dbReference>
<dbReference type="InterPro" id="IPR011598">
    <property type="entry name" value="bHLH_dom"/>
</dbReference>
<dbReference type="SUPFAM" id="SSF47459">
    <property type="entry name" value="HLH, helix-loop-helix DNA-binding domain"/>
    <property type="match status" value="1"/>
</dbReference>
<dbReference type="AlphaFoldDB" id="A0A9N7RKK5"/>
<dbReference type="PANTHER" id="PTHR16223:SF125">
    <property type="entry name" value="OS08G0506700 PROTEIN"/>
    <property type="match status" value="1"/>
</dbReference>
<evidence type="ECO:0000259" key="7">
    <source>
        <dbReference type="PROSITE" id="PS50888"/>
    </source>
</evidence>
<dbReference type="SMART" id="SM00353">
    <property type="entry name" value="HLH"/>
    <property type="match status" value="1"/>
</dbReference>
<dbReference type="InterPro" id="IPR045239">
    <property type="entry name" value="bHLH95_bHLH"/>
</dbReference>
<name>A0A9N7RKK5_STRHE</name>
<dbReference type="OrthoDB" id="2019494at2759"/>
<evidence type="ECO:0000256" key="4">
    <source>
        <dbReference type="ARBA" id="ARBA00023163"/>
    </source>
</evidence>
<protein>
    <submittedName>
        <fullName evidence="8">Transcription factor bHLH130</fullName>
    </submittedName>
</protein>
<dbReference type="GO" id="GO:0046983">
    <property type="term" value="F:protein dimerization activity"/>
    <property type="evidence" value="ECO:0007669"/>
    <property type="project" value="InterPro"/>
</dbReference>
<evidence type="ECO:0000256" key="6">
    <source>
        <dbReference type="SAM" id="MobiDB-lite"/>
    </source>
</evidence>
<reference evidence="8" key="1">
    <citation type="submission" date="2019-12" db="EMBL/GenBank/DDBJ databases">
        <authorList>
            <person name="Scholes J."/>
        </authorList>
    </citation>
    <scope>NUCLEOTIDE SEQUENCE</scope>
</reference>
<evidence type="ECO:0000256" key="3">
    <source>
        <dbReference type="ARBA" id="ARBA00023125"/>
    </source>
</evidence>
<dbReference type="InterPro" id="IPR045843">
    <property type="entry name" value="IND-like"/>
</dbReference>
<dbReference type="Pfam" id="PF00010">
    <property type="entry name" value="HLH"/>
    <property type="match status" value="1"/>
</dbReference>
<dbReference type="GO" id="GO:0005634">
    <property type="term" value="C:nucleus"/>
    <property type="evidence" value="ECO:0007669"/>
    <property type="project" value="UniProtKB-SubCell"/>
</dbReference>
<sequence>MNNNQQQNVQAGPGSGLTRYRSAPSSYFASMLDGPPSDAVFGGGDFDHLVSPRTSCPEAQTVLSRFTGSTDTVRGNSSATNARLSSQLPAVAKAEPLRQSHQRQQSNDYTSASPAMCHESRGAVENSYRGLMGPYGACRLKMESGSGGSTGLLRHSSSPAGLFDDIDVEAGRFKRQMNFSSRYSSSGMMNTIPENNMENRHFSRDSGNNVDYITGLPMGSWDDSNCFLQGLPDNNESRRFSNANALDDQNNEGGNRAATRLSHHLSLPTNSAELEKILQDTVPCKMRAKRGFATHPRSIAERVRRTKISERIRKLQELVPNMEKQTNTSDMLDFAVNYIKDLQRQVKTLCDNRSRCSCPAKQNL</sequence>
<dbReference type="PANTHER" id="PTHR16223">
    <property type="entry name" value="TRANSCRIPTION FACTOR BHLH83-RELATED"/>
    <property type="match status" value="1"/>
</dbReference>
<proteinExistence type="predicted"/>
<keyword evidence="4" id="KW-0804">Transcription</keyword>
<dbReference type="GO" id="GO:0000981">
    <property type="term" value="F:DNA-binding transcription factor activity, RNA polymerase II-specific"/>
    <property type="evidence" value="ECO:0007669"/>
    <property type="project" value="TreeGrafter"/>
</dbReference>
<keyword evidence="2" id="KW-0805">Transcription regulation</keyword>
<evidence type="ECO:0000256" key="5">
    <source>
        <dbReference type="ARBA" id="ARBA00023242"/>
    </source>
</evidence>
<feature type="compositionally biased region" description="Polar residues" evidence="6">
    <location>
        <begin position="102"/>
        <end position="113"/>
    </location>
</feature>
<accession>A0A9N7RKK5</accession>
<comment type="caution">
    <text evidence="8">The sequence shown here is derived from an EMBL/GenBank/DDBJ whole genome shotgun (WGS) entry which is preliminary data.</text>
</comment>
<organism evidence="8 9">
    <name type="scientific">Striga hermonthica</name>
    <name type="common">Purple witchweed</name>
    <name type="synonym">Buchnera hermonthica</name>
    <dbReference type="NCBI Taxonomy" id="68872"/>
    <lineage>
        <taxon>Eukaryota</taxon>
        <taxon>Viridiplantae</taxon>
        <taxon>Streptophyta</taxon>
        <taxon>Embryophyta</taxon>
        <taxon>Tracheophyta</taxon>
        <taxon>Spermatophyta</taxon>
        <taxon>Magnoliopsida</taxon>
        <taxon>eudicotyledons</taxon>
        <taxon>Gunneridae</taxon>
        <taxon>Pentapetalae</taxon>
        <taxon>asterids</taxon>
        <taxon>lamiids</taxon>
        <taxon>Lamiales</taxon>
        <taxon>Orobanchaceae</taxon>
        <taxon>Buchnereae</taxon>
        <taxon>Striga</taxon>
    </lineage>
</organism>
<evidence type="ECO:0000256" key="2">
    <source>
        <dbReference type="ARBA" id="ARBA00023015"/>
    </source>
</evidence>
<evidence type="ECO:0000256" key="1">
    <source>
        <dbReference type="ARBA" id="ARBA00004123"/>
    </source>
</evidence>
<keyword evidence="3" id="KW-0238">DNA-binding</keyword>
<keyword evidence="9" id="KW-1185">Reference proteome</keyword>
<feature type="compositionally biased region" description="Polar residues" evidence="6">
    <location>
        <begin position="67"/>
        <end position="88"/>
    </location>
</feature>
<feature type="domain" description="BHLH" evidence="7">
    <location>
        <begin position="292"/>
        <end position="342"/>
    </location>
</feature>
<keyword evidence="5" id="KW-0539">Nucleus</keyword>
<comment type="subcellular location">
    <subcellularLocation>
        <location evidence="1">Nucleus</location>
    </subcellularLocation>
</comment>
<dbReference type="Proteomes" id="UP001153555">
    <property type="component" value="Unassembled WGS sequence"/>
</dbReference>
<evidence type="ECO:0000313" key="9">
    <source>
        <dbReference type="Proteomes" id="UP001153555"/>
    </source>
</evidence>
<dbReference type="CDD" id="cd11393">
    <property type="entry name" value="bHLH_AtbHLH_like"/>
    <property type="match status" value="1"/>
</dbReference>